<dbReference type="Proteomes" id="UP000054485">
    <property type="component" value="Unassembled WGS sequence"/>
</dbReference>
<name>A0A0D0B5I5_9AGAM</name>
<evidence type="ECO:0000313" key="2">
    <source>
        <dbReference type="Proteomes" id="UP000054485"/>
    </source>
</evidence>
<dbReference type="EMBL" id="KN835177">
    <property type="protein sequence ID" value="KIK45144.1"/>
    <property type="molecule type" value="Genomic_DNA"/>
</dbReference>
<protein>
    <submittedName>
        <fullName evidence="1">Uncharacterized protein</fullName>
    </submittedName>
</protein>
<proteinExistence type="predicted"/>
<keyword evidence="2" id="KW-1185">Reference proteome</keyword>
<dbReference type="OrthoDB" id="3269759at2759"/>
<reference evidence="2" key="2">
    <citation type="submission" date="2015-01" db="EMBL/GenBank/DDBJ databases">
        <title>Evolutionary Origins and Diversification of the Mycorrhizal Mutualists.</title>
        <authorList>
            <consortium name="DOE Joint Genome Institute"/>
            <consortium name="Mycorrhizal Genomics Consortium"/>
            <person name="Kohler A."/>
            <person name="Kuo A."/>
            <person name="Nagy L.G."/>
            <person name="Floudas D."/>
            <person name="Copeland A."/>
            <person name="Barry K.W."/>
            <person name="Cichocki N."/>
            <person name="Veneault-Fourrey C."/>
            <person name="LaButti K."/>
            <person name="Lindquist E.A."/>
            <person name="Lipzen A."/>
            <person name="Lundell T."/>
            <person name="Morin E."/>
            <person name="Murat C."/>
            <person name="Riley R."/>
            <person name="Ohm R."/>
            <person name="Sun H."/>
            <person name="Tunlid A."/>
            <person name="Henrissat B."/>
            <person name="Grigoriev I.V."/>
            <person name="Hibbett D.S."/>
            <person name="Martin F."/>
        </authorList>
    </citation>
    <scope>NUCLEOTIDE SEQUENCE [LARGE SCALE GENOMIC DNA]</scope>
    <source>
        <strain evidence="2">UH-Slu-Lm8-n1</strain>
    </source>
</reference>
<dbReference type="STRING" id="930992.A0A0D0B5I5"/>
<reference evidence="1 2" key="1">
    <citation type="submission" date="2014-04" db="EMBL/GenBank/DDBJ databases">
        <authorList>
            <consortium name="DOE Joint Genome Institute"/>
            <person name="Kuo A."/>
            <person name="Ruytinx J."/>
            <person name="Rineau F."/>
            <person name="Colpaert J."/>
            <person name="Kohler A."/>
            <person name="Nagy L.G."/>
            <person name="Floudas D."/>
            <person name="Copeland A."/>
            <person name="Barry K.W."/>
            <person name="Cichocki N."/>
            <person name="Veneault-Fourrey C."/>
            <person name="LaButti K."/>
            <person name="Lindquist E.A."/>
            <person name="Lipzen A."/>
            <person name="Lundell T."/>
            <person name="Morin E."/>
            <person name="Murat C."/>
            <person name="Sun H."/>
            <person name="Tunlid A."/>
            <person name="Henrissat B."/>
            <person name="Grigoriev I.V."/>
            <person name="Hibbett D.S."/>
            <person name="Martin F."/>
            <person name="Nordberg H.P."/>
            <person name="Cantor M.N."/>
            <person name="Hua S.X."/>
        </authorList>
    </citation>
    <scope>NUCLEOTIDE SEQUENCE [LARGE SCALE GENOMIC DNA]</scope>
    <source>
        <strain evidence="1 2">UH-Slu-Lm8-n1</strain>
    </source>
</reference>
<dbReference type="Pfam" id="PF14223">
    <property type="entry name" value="Retrotran_gag_2"/>
    <property type="match status" value="1"/>
</dbReference>
<gene>
    <name evidence="1" type="ORF">CY34DRAFT_28327</name>
</gene>
<sequence>METTLPTTNSALFNMPKLAEDGSNWITYKERMLTAVVPFDIDPMTGVAMKPDGSAPTQTEIDEHDKKIDEHYQKDSLVKQQLFSTITDRLLLRVQKLEGAAAMWEEIHDIHEGKTELVQIDLRRRLQDLRCEENGDAKAHLSEFLR</sequence>
<dbReference type="InParanoid" id="A0A0D0B5I5"/>
<feature type="non-terminal residue" evidence="1">
    <location>
        <position position="1"/>
    </location>
</feature>
<evidence type="ECO:0000313" key="1">
    <source>
        <dbReference type="EMBL" id="KIK45144.1"/>
    </source>
</evidence>
<dbReference type="AlphaFoldDB" id="A0A0D0B5I5"/>
<dbReference type="HOGENOM" id="CLU_078575_4_0_1"/>
<organism evidence="1 2">
    <name type="scientific">Suillus luteus UH-Slu-Lm8-n1</name>
    <dbReference type="NCBI Taxonomy" id="930992"/>
    <lineage>
        <taxon>Eukaryota</taxon>
        <taxon>Fungi</taxon>
        <taxon>Dikarya</taxon>
        <taxon>Basidiomycota</taxon>
        <taxon>Agaricomycotina</taxon>
        <taxon>Agaricomycetes</taxon>
        <taxon>Agaricomycetidae</taxon>
        <taxon>Boletales</taxon>
        <taxon>Suillineae</taxon>
        <taxon>Suillaceae</taxon>
        <taxon>Suillus</taxon>
    </lineage>
</organism>
<accession>A0A0D0B5I5</accession>